<accession>A0ABQ7GNU0</accession>
<evidence type="ECO:0000313" key="3">
    <source>
        <dbReference type="Proteomes" id="UP000815325"/>
    </source>
</evidence>
<feature type="region of interest" description="Disordered" evidence="1">
    <location>
        <begin position="1"/>
        <end position="27"/>
    </location>
</feature>
<evidence type="ECO:0000256" key="1">
    <source>
        <dbReference type="SAM" id="MobiDB-lite"/>
    </source>
</evidence>
<proteinExistence type="predicted"/>
<evidence type="ECO:0000313" key="2">
    <source>
        <dbReference type="EMBL" id="KAF5836274.1"/>
    </source>
</evidence>
<organism evidence="2 3">
    <name type="scientific">Dunaliella salina</name>
    <name type="common">Green alga</name>
    <name type="synonym">Protococcus salinus</name>
    <dbReference type="NCBI Taxonomy" id="3046"/>
    <lineage>
        <taxon>Eukaryota</taxon>
        <taxon>Viridiplantae</taxon>
        <taxon>Chlorophyta</taxon>
        <taxon>core chlorophytes</taxon>
        <taxon>Chlorophyceae</taxon>
        <taxon>CS clade</taxon>
        <taxon>Chlamydomonadales</taxon>
        <taxon>Dunaliellaceae</taxon>
        <taxon>Dunaliella</taxon>
    </lineage>
</organism>
<keyword evidence="3" id="KW-1185">Reference proteome</keyword>
<gene>
    <name evidence="2" type="ORF">DUNSADRAFT_6182</name>
</gene>
<dbReference type="EMBL" id="MU069667">
    <property type="protein sequence ID" value="KAF5836274.1"/>
    <property type="molecule type" value="Genomic_DNA"/>
</dbReference>
<dbReference type="Proteomes" id="UP000815325">
    <property type="component" value="Unassembled WGS sequence"/>
</dbReference>
<sequence>MEVDTGTPDEDGQLQQQHQEAPPPDVHHASLAFENSGKPFSCSFAFCKDSEQGDLLPSKVRDAVVQATLIHSTWGNRKDVNVLQVLHVAHGGGPVLHALPDPEQGPTSSFEAQHLECLEHHTALVIQLDAAHELMLAPVRCVEGDGSVVPVFWGYVLCPGMASVAFGLLERRQMALIFDLDETLVVAHTLSTAESRRDECQYKIPAACTCA</sequence>
<reference evidence="2" key="1">
    <citation type="submission" date="2017-08" db="EMBL/GenBank/DDBJ databases">
        <authorList>
            <person name="Polle J.E."/>
            <person name="Barry K."/>
            <person name="Cushman J."/>
            <person name="Schmutz J."/>
            <person name="Tran D."/>
            <person name="Hathwaick L.T."/>
            <person name="Yim W.C."/>
            <person name="Jenkins J."/>
            <person name="Mckie-Krisberg Z.M."/>
            <person name="Prochnik S."/>
            <person name="Lindquist E."/>
            <person name="Dockter R.B."/>
            <person name="Adam C."/>
            <person name="Molina H."/>
            <person name="Bunkerborg J."/>
            <person name="Jin E."/>
            <person name="Buchheim M."/>
            <person name="Magnuson J."/>
        </authorList>
    </citation>
    <scope>NUCLEOTIDE SEQUENCE</scope>
    <source>
        <strain evidence="2">CCAP 19/18</strain>
    </source>
</reference>
<evidence type="ECO:0008006" key="4">
    <source>
        <dbReference type="Google" id="ProtNLM"/>
    </source>
</evidence>
<comment type="caution">
    <text evidence="2">The sequence shown here is derived from an EMBL/GenBank/DDBJ whole genome shotgun (WGS) entry which is preliminary data.</text>
</comment>
<protein>
    <recommendedName>
        <fullName evidence="4">Protein-serine/threonine phosphatase</fullName>
    </recommendedName>
</protein>
<feature type="compositionally biased region" description="Acidic residues" evidence="1">
    <location>
        <begin position="1"/>
        <end position="12"/>
    </location>
</feature>
<name>A0ABQ7GNU0_DUNSA</name>